<evidence type="ECO:0000256" key="1">
    <source>
        <dbReference type="ARBA" id="ARBA00004141"/>
    </source>
</evidence>
<evidence type="ECO:0000256" key="3">
    <source>
        <dbReference type="ARBA" id="ARBA00022448"/>
    </source>
</evidence>
<sequence>MELTSMIATNKDVEFQQICYTVPIRKNFVQEIGRRTLLNGVSGTFRNGELSAIMGPSGAGKSSLLNAISGYRTSGVTGYKKINKRDSCYITQEDHHQPLLTVEELMHVACALKVTSRKSHEVLITEILENLNLNHRRNATAECLSGGERKRLSIALESVANPTIFFLDEPTSGLDEVTASQCIQLLKNLAKSGRTVVCTIHQPSATIFKNFDHIYVLAKGHCVYQGEPKAIIPFLTSIHLDCPKTYSPSDYIIELCDSNEGSLISSLSEITQNGKLEYTQINDNEHTIGTDEDSLALSNYRWKNIITPVYLENSKQSGSLGCIGGGFALLEKMKAFSKRIKQDSDSVSGTRQFLVLLHLMMKKILRNRIALWIQFIHHLMCGLMFGLIFYKAANQGERMFDHLKYCIGCILVIVYTQVMVPILSFPMEVKLVKKEFFNRWYSLTPYYMALTISRLPLQIFFNMIFLSFTYWMSGLPNELWRFMLFSSVGIITSFVAEGMGLAIGATFSITNGSAVGPLLIAPFLGLAIYGFDFAADIPALMYALMKLSYIRVGAVTLVLSVFGFNRPELDCNEMYCHFSDPKVLLRFLRVEKVSIWHEFGFLVLLLLFFRVMLFLSLKKRCRT</sequence>
<keyword evidence="4 9" id="KW-0812">Transmembrane</keyword>
<keyword evidence="7 9" id="KW-1133">Transmembrane helix</keyword>
<evidence type="ECO:0000313" key="11">
    <source>
        <dbReference type="EMBL" id="CAD7081258.1"/>
    </source>
</evidence>
<keyword evidence="8 9" id="KW-0472">Membrane</keyword>
<dbReference type="OrthoDB" id="66620at2759"/>
<feature type="transmembrane region" description="Helical" evidence="9">
    <location>
        <begin position="547"/>
        <end position="564"/>
    </location>
</feature>
<dbReference type="InParanoid" id="A0A7R8YQ33"/>
<proteinExistence type="inferred from homology"/>
<evidence type="ECO:0000256" key="7">
    <source>
        <dbReference type="ARBA" id="ARBA00022989"/>
    </source>
</evidence>
<dbReference type="InterPro" id="IPR003593">
    <property type="entry name" value="AAA+_ATPase"/>
</dbReference>
<dbReference type="EMBL" id="LR899010">
    <property type="protein sequence ID" value="CAD7081258.1"/>
    <property type="molecule type" value="Genomic_DNA"/>
</dbReference>
<keyword evidence="3" id="KW-0813">Transport</keyword>
<dbReference type="SMART" id="SM00382">
    <property type="entry name" value="AAA"/>
    <property type="match status" value="1"/>
</dbReference>
<feature type="transmembrane region" description="Helical" evidence="9">
    <location>
        <begin position="515"/>
        <end position="535"/>
    </location>
</feature>
<dbReference type="InterPro" id="IPR013525">
    <property type="entry name" value="ABC2_TM"/>
</dbReference>
<comment type="subcellular location">
    <subcellularLocation>
        <location evidence="1">Membrane</location>
        <topology evidence="1">Multi-pass membrane protein</topology>
    </subcellularLocation>
</comment>
<reference evidence="11 12" key="1">
    <citation type="submission" date="2020-11" db="EMBL/GenBank/DDBJ databases">
        <authorList>
            <person name="Wallbank WR R."/>
            <person name="Pardo Diaz C."/>
            <person name="Kozak K."/>
            <person name="Martin S."/>
            <person name="Jiggins C."/>
            <person name="Moest M."/>
            <person name="Warren A I."/>
            <person name="Generalovic N T."/>
            <person name="Byers J.R.P. K."/>
            <person name="Montejo-Kovacevich G."/>
            <person name="Yen C E."/>
        </authorList>
    </citation>
    <scope>NUCLEOTIDE SEQUENCE [LARGE SCALE GENOMIC DNA]</scope>
</reference>
<dbReference type="GO" id="GO:0005886">
    <property type="term" value="C:plasma membrane"/>
    <property type="evidence" value="ECO:0007669"/>
    <property type="project" value="TreeGrafter"/>
</dbReference>
<evidence type="ECO:0000256" key="4">
    <source>
        <dbReference type="ARBA" id="ARBA00022692"/>
    </source>
</evidence>
<dbReference type="Pfam" id="PF01061">
    <property type="entry name" value="ABC2_membrane"/>
    <property type="match status" value="1"/>
</dbReference>
<dbReference type="Pfam" id="PF00005">
    <property type="entry name" value="ABC_tran"/>
    <property type="match status" value="1"/>
</dbReference>
<name>A0A7R8YQ33_HERIL</name>
<evidence type="ECO:0000256" key="6">
    <source>
        <dbReference type="ARBA" id="ARBA00022840"/>
    </source>
</evidence>
<dbReference type="InterPro" id="IPR003439">
    <property type="entry name" value="ABC_transporter-like_ATP-bd"/>
</dbReference>
<dbReference type="GO" id="GO:0016887">
    <property type="term" value="F:ATP hydrolysis activity"/>
    <property type="evidence" value="ECO:0007669"/>
    <property type="project" value="InterPro"/>
</dbReference>
<keyword evidence="5" id="KW-0547">Nucleotide-binding</keyword>
<dbReference type="Proteomes" id="UP000594454">
    <property type="component" value="Chromosome 2"/>
</dbReference>
<evidence type="ECO:0000259" key="10">
    <source>
        <dbReference type="PROSITE" id="PS50893"/>
    </source>
</evidence>
<keyword evidence="12" id="KW-1185">Reference proteome</keyword>
<accession>A0A7R8YQ33</accession>
<evidence type="ECO:0000256" key="2">
    <source>
        <dbReference type="ARBA" id="ARBA00005814"/>
    </source>
</evidence>
<dbReference type="GO" id="GO:0140359">
    <property type="term" value="F:ABC-type transporter activity"/>
    <property type="evidence" value="ECO:0007669"/>
    <property type="project" value="InterPro"/>
</dbReference>
<dbReference type="InterPro" id="IPR027417">
    <property type="entry name" value="P-loop_NTPase"/>
</dbReference>
<dbReference type="GO" id="GO:0005524">
    <property type="term" value="F:ATP binding"/>
    <property type="evidence" value="ECO:0007669"/>
    <property type="project" value="UniProtKB-KW"/>
</dbReference>
<feature type="domain" description="ABC transporter" evidence="10">
    <location>
        <begin position="13"/>
        <end position="244"/>
    </location>
</feature>
<dbReference type="OMA" id="MAVTYWM"/>
<dbReference type="PROSITE" id="PS00211">
    <property type="entry name" value="ABC_TRANSPORTER_1"/>
    <property type="match status" value="1"/>
</dbReference>
<dbReference type="InterPro" id="IPR017871">
    <property type="entry name" value="ABC_transporter-like_CS"/>
</dbReference>
<dbReference type="SUPFAM" id="SSF52540">
    <property type="entry name" value="P-loop containing nucleoside triphosphate hydrolases"/>
    <property type="match status" value="1"/>
</dbReference>
<organism evidence="11 12">
    <name type="scientific">Hermetia illucens</name>
    <name type="common">Black soldier fly</name>
    <dbReference type="NCBI Taxonomy" id="343691"/>
    <lineage>
        <taxon>Eukaryota</taxon>
        <taxon>Metazoa</taxon>
        <taxon>Ecdysozoa</taxon>
        <taxon>Arthropoda</taxon>
        <taxon>Hexapoda</taxon>
        <taxon>Insecta</taxon>
        <taxon>Pterygota</taxon>
        <taxon>Neoptera</taxon>
        <taxon>Endopterygota</taxon>
        <taxon>Diptera</taxon>
        <taxon>Brachycera</taxon>
        <taxon>Stratiomyomorpha</taxon>
        <taxon>Stratiomyidae</taxon>
        <taxon>Hermetiinae</taxon>
        <taxon>Hermetia</taxon>
    </lineage>
</organism>
<evidence type="ECO:0000256" key="9">
    <source>
        <dbReference type="SAM" id="Phobius"/>
    </source>
</evidence>
<comment type="similarity">
    <text evidence="2">Belongs to the ABC transporter superfamily. ABCG family. Eye pigment precursor importer (TC 3.A.1.204) subfamily.</text>
</comment>
<dbReference type="AlphaFoldDB" id="A0A7R8YQ33"/>
<dbReference type="PANTHER" id="PTHR48041:SF105">
    <property type="entry name" value="FI02074P"/>
    <property type="match status" value="1"/>
</dbReference>
<dbReference type="FunCoup" id="A0A7R8YQ33">
    <property type="interactions" value="81"/>
</dbReference>
<dbReference type="PANTHER" id="PTHR48041">
    <property type="entry name" value="ABC TRANSPORTER G FAMILY MEMBER 28"/>
    <property type="match status" value="1"/>
</dbReference>
<dbReference type="InterPro" id="IPR043926">
    <property type="entry name" value="ABCG_dom"/>
</dbReference>
<feature type="transmembrane region" description="Helical" evidence="9">
    <location>
        <begin position="595"/>
        <end position="617"/>
    </location>
</feature>
<dbReference type="PROSITE" id="PS50893">
    <property type="entry name" value="ABC_TRANSPORTER_2"/>
    <property type="match status" value="1"/>
</dbReference>
<dbReference type="Pfam" id="PF19055">
    <property type="entry name" value="ABC2_membrane_7"/>
    <property type="match status" value="1"/>
</dbReference>
<keyword evidence="6" id="KW-0067">ATP-binding</keyword>
<evidence type="ECO:0000256" key="5">
    <source>
        <dbReference type="ARBA" id="ARBA00022741"/>
    </source>
</evidence>
<evidence type="ECO:0000313" key="12">
    <source>
        <dbReference type="Proteomes" id="UP000594454"/>
    </source>
</evidence>
<protein>
    <recommendedName>
        <fullName evidence="10">ABC transporter domain-containing protein</fullName>
    </recommendedName>
</protein>
<dbReference type="Gene3D" id="3.40.50.300">
    <property type="entry name" value="P-loop containing nucleotide triphosphate hydrolases"/>
    <property type="match status" value="1"/>
</dbReference>
<dbReference type="FunFam" id="3.40.50.300:FF:001077">
    <property type="entry name" value="Uncharacterized protein, isoform A"/>
    <property type="match status" value="1"/>
</dbReference>
<dbReference type="InterPro" id="IPR050352">
    <property type="entry name" value="ABCG_transporters"/>
</dbReference>
<evidence type="ECO:0000256" key="8">
    <source>
        <dbReference type="ARBA" id="ARBA00023136"/>
    </source>
</evidence>
<feature type="transmembrane region" description="Helical" evidence="9">
    <location>
        <begin position="482"/>
        <end position="509"/>
    </location>
</feature>
<gene>
    <name evidence="11" type="ORF">HERILL_LOCUS4375</name>
</gene>
<feature type="transmembrane region" description="Helical" evidence="9">
    <location>
        <begin position="369"/>
        <end position="390"/>
    </location>
</feature>
<feature type="transmembrane region" description="Helical" evidence="9">
    <location>
        <begin position="446"/>
        <end position="470"/>
    </location>
</feature>
<feature type="transmembrane region" description="Helical" evidence="9">
    <location>
        <begin position="402"/>
        <end position="426"/>
    </location>
</feature>